<feature type="transmembrane region" description="Helical" evidence="6">
    <location>
        <begin position="181"/>
        <end position="200"/>
    </location>
</feature>
<evidence type="ECO:0000256" key="3">
    <source>
        <dbReference type="ARBA" id="ARBA00022692"/>
    </source>
</evidence>
<evidence type="ECO:0000256" key="1">
    <source>
        <dbReference type="ARBA" id="ARBA00004141"/>
    </source>
</evidence>
<dbReference type="EMBL" id="AAVT01000003">
    <property type="protein sequence ID" value="EAW31353.1"/>
    <property type="molecule type" value="Genomic_DNA"/>
</dbReference>
<evidence type="ECO:0000256" key="4">
    <source>
        <dbReference type="ARBA" id="ARBA00022989"/>
    </source>
</evidence>
<feature type="transmembrane region" description="Helical" evidence="6">
    <location>
        <begin position="29"/>
        <end position="50"/>
    </location>
</feature>
<proteinExistence type="predicted"/>
<feature type="transmembrane region" description="Helical" evidence="6">
    <location>
        <begin position="372"/>
        <end position="390"/>
    </location>
</feature>
<feature type="transmembrane region" description="Helical" evidence="6">
    <location>
        <begin position="95"/>
        <end position="122"/>
    </location>
</feature>
<dbReference type="SUPFAM" id="SSF103473">
    <property type="entry name" value="MFS general substrate transporter"/>
    <property type="match status" value="1"/>
</dbReference>
<keyword evidence="2" id="KW-0813">Transport</keyword>
<feature type="transmembrane region" description="Helical" evidence="6">
    <location>
        <begin position="152"/>
        <end position="175"/>
    </location>
</feature>
<reference evidence="8 9" key="1">
    <citation type="journal article" date="2010" name="J. Bacteriol.">
        <title>Genome sequence of the oligotrophic marine Gammaproteobacterium HTCC2143, isolated from the Oregon Coast.</title>
        <authorList>
            <person name="Oh H.M."/>
            <person name="Kang I."/>
            <person name="Ferriera S."/>
            <person name="Giovannoni S.J."/>
            <person name="Cho J.C."/>
        </authorList>
    </citation>
    <scope>NUCLEOTIDE SEQUENCE [LARGE SCALE GENOMIC DNA]</scope>
    <source>
        <strain evidence="8 9">HTCC2143</strain>
    </source>
</reference>
<evidence type="ECO:0000256" key="5">
    <source>
        <dbReference type="ARBA" id="ARBA00023136"/>
    </source>
</evidence>
<dbReference type="eggNOG" id="COG2814">
    <property type="taxonomic scope" value="Bacteria"/>
</dbReference>
<keyword evidence="3 6" id="KW-0812">Transmembrane</keyword>
<feature type="transmembrane region" description="Helical" evidence="6">
    <location>
        <begin position="332"/>
        <end position="352"/>
    </location>
</feature>
<protein>
    <submittedName>
        <fullName evidence="8">Major facilitator superfamily transporter</fullName>
    </submittedName>
</protein>
<dbReference type="PANTHER" id="PTHR23505">
    <property type="entry name" value="SPINSTER"/>
    <property type="match status" value="1"/>
</dbReference>
<evidence type="ECO:0000313" key="9">
    <source>
        <dbReference type="Proteomes" id="UP000004931"/>
    </source>
</evidence>
<dbReference type="InterPro" id="IPR011701">
    <property type="entry name" value="MFS"/>
</dbReference>
<evidence type="ECO:0000313" key="8">
    <source>
        <dbReference type="EMBL" id="EAW31353.1"/>
    </source>
</evidence>
<dbReference type="Gene3D" id="1.20.1250.20">
    <property type="entry name" value="MFS general substrate transporter like domains"/>
    <property type="match status" value="1"/>
</dbReference>
<dbReference type="GO" id="GO:0022857">
    <property type="term" value="F:transmembrane transporter activity"/>
    <property type="evidence" value="ECO:0007669"/>
    <property type="project" value="InterPro"/>
</dbReference>
<comment type="caution">
    <text evidence="8">The sequence shown here is derived from an EMBL/GenBank/DDBJ whole genome shotgun (WGS) entry which is preliminary data.</text>
</comment>
<sequence>MNNQRGNLAASGHYALSGSEPLAGHRSTLALLMLAYTLSICDRMILSILFPDIKAEFGLSDAQLGLLGGISFALFYATMGLPIARLSDQYSRKRIIIASLIIFSLMTALGGMATGFITLLVFRIGVGIGEAGVNPASHSIIADYFPPQRRGLAMATLMLGGSFGMMLGFVGGALVAETYGWRAALVSVGVPGLLLALVMAKWLKEPRRGAFEAQTLAPPPSILTTAASMWANPAMRHLIAGSVVAGLMSYGLTQWLPTFFIREHDLSQSQTGMLMAGVFGILGAIGALVAGKLFDRLAIRGFQYGMWMLAAVPFFSIPFFIMGLLAENLTTAMLLFIIPGFAGNYALGPTLAMIQTLSPVNMRAVSAAIKMLFINLIGMGLGPLLVGLLSDFLNPRYGENSLSVALAYFTLVGVWGSLHFWLCGRALVKQKRLQDTLAAANSSLTALDR</sequence>
<keyword evidence="9" id="KW-1185">Reference proteome</keyword>
<name>A0YC34_9GAMM</name>
<gene>
    <name evidence="8" type="ORF">GP2143_07384</name>
</gene>
<organism evidence="8 9">
    <name type="scientific">marine gamma proteobacterium HTCC2143</name>
    <dbReference type="NCBI Taxonomy" id="247633"/>
    <lineage>
        <taxon>Bacteria</taxon>
        <taxon>Pseudomonadati</taxon>
        <taxon>Pseudomonadota</taxon>
        <taxon>Gammaproteobacteria</taxon>
        <taxon>Cellvibrionales</taxon>
        <taxon>Spongiibacteraceae</taxon>
        <taxon>BD1-7 clade</taxon>
    </lineage>
</organism>
<accession>A0YC34</accession>
<dbReference type="InterPro" id="IPR044770">
    <property type="entry name" value="MFS_spinster-like"/>
</dbReference>
<dbReference type="AlphaFoldDB" id="A0YC34"/>
<dbReference type="GO" id="GO:0016020">
    <property type="term" value="C:membrane"/>
    <property type="evidence" value="ECO:0007669"/>
    <property type="project" value="UniProtKB-SubCell"/>
</dbReference>
<keyword evidence="5 6" id="KW-0472">Membrane</keyword>
<evidence type="ECO:0000259" key="7">
    <source>
        <dbReference type="PROSITE" id="PS50850"/>
    </source>
</evidence>
<feature type="transmembrane region" description="Helical" evidence="6">
    <location>
        <begin position="402"/>
        <end position="422"/>
    </location>
</feature>
<dbReference type="Pfam" id="PF07690">
    <property type="entry name" value="MFS_1"/>
    <property type="match status" value="1"/>
</dbReference>
<dbReference type="PANTHER" id="PTHR23505:SF79">
    <property type="entry name" value="PROTEIN SPINSTER"/>
    <property type="match status" value="1"/>
</dbReference>
<dbReference type="PROSITE" id="PS50850">
    <property type="entry name" value="MFS"/>
    <property type="match status" value="1"/>
</dbReference>
<comment type="subcellular location">
    <subcellularLocation>
        <location evidence="1">Membrane</location>
        <topology evidence="1">Multi-pass membrane protein</topology>
    </subcellularLocation>
</comment>
<dbReference type="InterPro" id="IPR036259">
    <property type="entry name" value="MFS_trans_sf"/>
</dbReference>
<dbReference type="CDD" id="cd17328">
    <property type="entry name" value="MFS_spinster_like"/>
    <property type="match status" value="1"/>
</dbReference>
<keyword evidence="4 6" id="KW-1133">Transmembrane helix</keyword>
<evidence type="ECO:0000256" key="6">
    <source>
        <dbReference type="SAM" id="Phobius"/>
    </source>
</evidence>
<dbReference type="STRING" id="247633.GP2143_07384"/>
<feature type="transmembrane region" description="Helical" evidence="6">
    <location>
        <begin position="62"/>
        <end position="83"/>
    </location>
</feature>
<feature type="transmembrane region" description="Helical" evidence="6">
    <location>
        <begin position="238"/>
        <end position="261"/>
    </location>
</feature>
<evidence type="ECO:0000256" key="2">
    <source>
        <dbReference type="ARBA" id="ARBA00022448"/>
    </source>
</evidence>
<feature type="transmembrane region" description="Helical" evidence="6">
    <location>
        <begin position="306"/>
        <end position="326"/>
    </location>
</feature>
<dbReference type="Proteomes" id="UP000004931">
    <property type="component" value="Unassembled WGS sequence"/>
</dbReference>
<feature type="transmembrane region" description="Helical" evidence="6">
    <location>
        <begin position="273"/>
        <end position="294"/>
    </location>
</feature>
<feature type="domain" description="Major facilitator superfamily (MFS) profile" evidence="7">
    <location>
        <begin position="28"/>
        <end position="425"/>
    </location>
</feature>
<dbReference type="InterPro" id="IPR020846">
    <property type="entry name" value="MFS_dom"/>
</dbReference>